<keyword evidence="2" id="KW-1185">Reference proteome</keyword>
<reference evidence="1 2" key="1">
    <citation type="journal article" date="2018" name="Genome Biol. Evol.">
        <title>Multiple Roots of Fruiting Body Formation in Amoebozoa.</title>
        <authorList>
            <person name="Hillmann F."/>
            <person name="Forbes G."/>
            <person name="Novohradska S."/>
            <person name="Ferling I."/>
            <person name="Riege K."/>
            <person name="Groth M."/>
            <person name="Westermann M."/>
            <person name="Marz M."/>
            <person name="Spaller T."/>
            <person name="Winckler T."/>
            <person name="Schaap P."/>
            <person name="Glockner G."/>
        </authorList>
    </citation>
    <scope>NUCLEOTIDE SEQUENCE [LARGE SCALE GENOMIC DNA]</scope>
    <source>
        <strain evidence="1 2">Jena</strain>
    </source>
</reference>
<organism evidence="1 2">
    <name type="scientific">Planoprotostelium fungivorum</name>
    <dbReference type="NCBI Taxonomy" id="1890364"/>
    <lineage>
        <taxon>Eukaryota</taxon>
        <taxon>Amoebozoa</taxon>
        <taxon>Evosea</taxon>
        <taxon>Variosea</taxon>
        <taxon>Cavosteliida</taxon>
        <taxon>Cavosteliaceae</taxon>
        <taxon>Planoprotostelium</taxon>
    </lineage>
</organism>
<name>A0A2P6N5J3_9EUKA</name>
<proteinExistence type="predicted"/>
<accession>A0A2P6N5J3</accession>
<dbReference type="Proteomes" id="UP000241769">
    <property type="component" value="Unassembled WGS sequence"/>
</dbReference>
<evidence type="ECO:0000313" key="2">
    <source>
        <dbReference type="Proteomes" id="UP000241769"/>
    </source>
</evidence>
<protein>
    <submittedName>
        <fullName evidence="1">Uncharacterized protein</fullName>
    </submittedName>
</protein>
<gene>
    <name evidence="1" type="ORF">PROFUN_12759</name>
</gene>
<comment type="caution">
    <text evidence="1">The sequence shown here is derived from an EMBL/GenBank/DDBJ whole genome shotgun (WGS) entry which is preliminary data.</text>
</comment>
<sequence length="81" mass="8975">MIWAIGKSNSPRFGKLCSDGVQNIIPDANINDKEERIVIQLPIDLNIKNSYGQACNANPTVHFGCPWFYKLTGKPKENGGK</sequence>
<dbReference type="InParanoid" id="A0A2P6N5J3"/>
<dbReference type="AlphaFoldDB" id="A0A2P6N5J3"/>
<dbReference type="EMBL" id="MDYQ01000192">
    <property type="protein sequence ID" value="PRP79221.1"/>
    <property type="molecule type" value="Genomic_DNA"/>
</dbReference>
<evidence type="ECO:0000313" key="1">
    <source>
        <dbReference type="EMBL" id="PRP79221.1"/>
    </source>
</evidence>